<evidence type="ECO:0000313" key="6">
    <source>
        <dbReference type="Proteomes" id="UP000244930"/>
    </source>
</evidence>
<dbReference type="KEGG" id="acom:CEW83_05500"/>
<dbReference type="GO" id="GO:0070566">
    <property type="term" value="F:adenylyltransferase activity"/>
    <property type="evidence" value="ECO:0007669"/>
    <property type="project" value="TreeGrafter"/>
</dbReference>
<dbReference type="AlphaFoldDB" id="A0A2U8GMJ3"/>
<dbReference type="InterPro" id="IPR036736">
    <property type="entry name" value="ACP-like_sf"/>
</dbReference>
<proteinExistence type="inferred from homology"/>
<dbReference type="Gene3D" id="1.10.1200.10">
    <property type="entry name" value="ACP-like"/>
    <property type="match status" value="1"/>
</dbReference>
<keyword evidence="3" id="KW-1133">Transmembrane helix</keyword>
<dbReference type="GO" id="GO:0016874">
    <property type="term" value="F:ligase activity"/>
    <property type="evidence" value="ECO:0007669"/>
    <property type="project" value="UniProtKB-KW"/>
</dbReference>
<dbReference type="InterPro" id="IPR045851">
    <property type="entry name" value="AMP-bd_C_sf"/>
</dbReference>
<feature type="transmembrane region" description="Helical" evidence="3">
    <location>
        <begin position="705"/>
        <end position="724"/>
    </location>
</feature>
<dbReference type="Gene3D" id="3.40.50.12780">
    <property type="entry name" value="N-terminal domain of ligase-like"/>
    <property type="match status" value="1"/>
</dbReference>
<evidence type="ECO:0000313" key="5">
    <source>
        <dbReference type="EMBL" id="AWI74734.1"/>
    </source>
</evidence>
<organism evidence="5 6">
    <name type="scientific">Parazoarcus communis</name>
    <dbReference type="NCBI Taxonomy" id="41977"/>
    <lineage>
        <taxon>Bacteria</taxon>
        <taxon>Pseudomonadati</taxon>
        <taxon>Pseudomonadota</taxon>
        <taxon>Betaproteobacteria</taxon>
        <taxon>Rhodocyclales</taxon>
        <taxon>Zoogloeaceae</taxon>
        <taxon>Parazoarcus</taxon>
    </lineage>
</organism>
<dbReference type="GO" id="GO:0016746">
    <property type="term" value="F:acyltransferase activity"/>
    <property type="evidence" value="ECO:0007669"/>
    <property type="project" value="UniProtKB-KW"/>
</dbReference>
<dbReference type="Proteomes" id="UP000244930">
    <property type="component" value="Chromosome"/>
</dbReference>
<dbReference type="FunFam" id="3.40.50.12780:FF:000013">
    <property type="entry name" value="Long-chain-fatty-acid--AMP ligase FadD32"/>
    <property type="match status" value="1"/>
</dbReference>
<dbReference type="SMART" id="SM00563">
    <property type="entry name" value="PlsC"/>
    <property type="match status" value="1"/>
</dbReference>
<dbReference type="EMBL" id="CP022187">
    <property type="protein sequence ID" value="AWI74734.1"/>
    <property type="molecule type" value="Genomic_DNA"/>
</dbReference>
<dbReference type="InterPro" id="IPR009081">
    <property type="entry name" value="PP-bd_ACP"/>
</dbReference>
<keyword evidence="5" id="KW-0012">Acyltransferase</keyword>
<dbReference type="SUPFAM" id="SSF56801">
    <property type="entry name" value="Acetyl-CoA synthetase-like"/>
    <property type="match status" value="1"/>
</dbReference>
<evidence type="ECO:0000256" key="1">
    <source>
        <dbReference type="ARBA" id="ARBA00006432"/>
    </source>
</evidence>
<reference evidence="5 6" key="1">
    <citation type="submission" date="2017-06" db="EMBL/GenBank/DDBJ databases">
        <title>Azoarcus.</title>
        <authorList>
            <person name="Woo J.-H."/>
            <person name="Kim H.-S."/>
        </authorList>
    </citation>
    <scope>NUCLEOTIDE SEQUENCE [LARGE SCALE GENOMIC DNA]</scope>
    <source>
        <strain evidence="5 6">TSPY31</strain>
    </source>
</reference>
<keyword evidence="6" id="KW-1185">Reference proteome</keyword>
<evidence type="ECO:0000256" key="2">
    <source>
        <dbReference type="ARBA" id="ARBA00022598"/>
    </source>
</evidence>
<dbReference type="SUPFAM" id="SSF47336">
    <property type="entry name" value="ACP-like"/>
    <property type="match status" value="1"/>
</dbReference>
<dbReference type="PANTHER" id="PTHR22754:SF32">
    <property type="entry name" value="DISCO-INTERACTING PROTEIN 2"/>
    <property type="match status" value="1"/>
</dbReference>
<protein>
    <submittedName>
        <fullName evidence="5">Acyl-phosphate glycerol 3-phosphate acyltransferase</fullName>
    </submittedName>
</protein>
<dbReference type="InterPro" id="IPR042099">
    <property type="entry name" value="ANL_N_sf"/>
</dbReference>
<dbReference type="InterPro" id="IPR000873">
    <property type="entry name" value="AMP-dep_synth/lig_dom"/>
</dbReference>
<dbReference type="PROSITE" id="PS50075">
    <property type="entry name" value="CARRIER"/>
    <property type="match status" value="1"/>
</dbReference>
<feature type="domain" description="Carrier" evidence="4">
    <location>
        <begin position="10"/>
        <end position="89"/>
    </location>
</feature>
<name>A0A2U8GMJ3_9RHOO</name>
<dbReference type="CDD" id="cd07989">
    <property type="entry name" value="LPLAT_AGPAT-like"/>
    <property type="match status" value="1"/>
</dbReference>
<dbReference type="PANTHER" id="PTHR22754">
    <property type="entry name" value="DISCO-INTERACTING PROTEIN 2 DIP2 -RELATED"/>
    <property type="match status" value="1"/>
</dbReference>
<dbReference type="PROSITE" id="PS00455">
    <property type="entry name" value="AMP_BINDING"/>
    <property type="match status" value="1"/>
</dbReference>
<keyword evidence="5" id="KW-0808">Transferase</keyword>
<evidence type="ECO:0000256" key="3">
    <source>
        <dbReference type="SAM" id="Phobius"/>
    </source>
</evidence>
<dbReference type="InterPro" id="IPR002123">
    <property type="entry name" value="Plipid/glycerol_acylTrfase"/>
</dbReference>
<dbReference type="GO" id="GO:0071766">
    <property type="term" value="P:Actinobacterium-type cell wall biogenesis"/>
    <property type="evidence" value="ECO:0007669"/>
    <property type="project" value="UniProtKB-ARBA"/>
</dbReference>
<gene>
    <name evidence="5" type="ORF">CEW83_05500</name>
</gene>
<keyword evidence="2" id="KW-0436">Ligase</keyword>
<dbReference type="GO" id="GO:0006633">
    <property type="term" value="P:fatty acid biosynthetic process"/>
    <property type="evidence" value="ECO:0007669"/>
    <property type="project" value="TreeGrafter"/>
</dbReference>
<dbReference type="Pfam" id="PF00501">
    <property type="entry name" value="AMP-binding"/>
    <property type="match status" value="1"/>
</dbReference>
<keyword evidence="3" id="KW-0472">Membrane</keyword>
<comment type="similarity">
    <text evidence="1">Belongs to the ATP-dependent AMP-binding enzyme family.</text>
</comment>
<dbReference type="CDD" id="cd05931">
    <property type="entry name" value="FAAL"/>
    <property type="match status" value="1"/>
</dbReference>
<accession>A0A2U8GMJ3</accession>
<dbReference type="InterPro" id="IPR040097">
    <property type="entry name" value="FAAL/FAAC"/>
</dbReference>
<evidence type="ECO:0000259" key="4">
    <source>
        <dbReference type="PROSITE" id="PS50075"/>
    </source>
</evidence>
<dbReference type="GO" id="GO:0005886">
    <property type="term" value="C:plasma membrane"/>
    <property type="evidence" value="ECO:0007669"/>
    <property type="project" value="TreeGrafter"/>
</dbReference>
<dbReference type="SUPFAM" id="SSF69593">
    <property type="entry name" value="Glycerol-3-phosphate (1)-acyltransferase"/>
    <property type="match status" value="1"/>
</dbReference>
<keyword evidence="3" id="KW-0812">Transmembrane</keyword>
<sequence>MERFLKPDPQHDGHALLNLVDTVIRELQPGALLRAGLDSQFDRDLGLDSLARVELLARVERSFDVRLPDDTLGRVETPRQLLAALEVAGHRPLPAARTGKVALATPEQTAGSPEDASTLVEVLNWHVARHPERIHVTFYRSEDETETLSYRQLADAAARVAGALAQAGVQPGHAVALMLPTGLDFLCSFYGVLMAGAVPVPIYPPARPAQLEDHLRRQGGILRNCEARVMITFDRVRPLAQMLTGLCPTLDKVLTPGELDAEPLPRVQAGADDLALLQYTSGSTGDPKGVMLTHANLLANIRAWGRGVGLSSTDVAVSWLPLYHDMGLIGAWLGSVYHAYPLVLMSPLDFLARPERWLWAIHRHRGTVTAAPNFAFDLCVKRLAGQPLDGLDLSSWRFAANGAEAISPATLERFREAFGAYGLRPEALAPVYGLAECSVGLTVSPPGRGARIDAVGREALTRNGRAETAAAGDASAMHFVSCGSALPGHELRIVDDAGSELPERVVGSLEFRGPSATRGYFRNPDATAGLFHDGWLVTGDYAYLADGEVYFTGRAKDMIIRGGRNFYPYDLEHAIGELPGVRKGCVAVFGAADPQHGDEQLVVVAETREQDAAARQALERRIVAAAADELGLPPDVVVLAPPHAVLKTSSGKIRRAAIRDAWRDGTLGAAGRAAWLQATRLFVASVPGRVRGFARRASARLYGTWVWTVFAVLSPIAAVGIFTLPRLEQRWAVVHQLARVFRVLSGNRLQVAGLEHLPTGPCVLVANHASYADGLVLASVLPHPVAFVTKAEFKSNRVMRPLFERMGAHFVERFDSRRGVADAQALATAARANPPLFFFAEGTFTARPGLRPFRLGAFQVAAENHLPVVPIAITGTRQILPGDSWRPRPGPLGVTICPPVVPEASDWHGVLALRNGVRQHILAHCGEPDLASAARPGAQPGV</sequence>
<dbReference type="Gene3D" id="3.30.300.30">
    <property type="match status" value="1"/>
</dbReference>
<dbReference type="Pfam" id="PF01553">
    <property type="entry name" value="Acyltransferase"/>
    <property type="match status" value="1"/>
</dbReference>
<dbReference type="InterPro" id="IPR020845">
    <property type="entry name" value="AMP-binding_CS"/>
</dbReference>
<dbReference type="Pfam" id="PF00550">
    <property type="entry name" value="PP-binding"/>
    <property type="match status" value="1"/>
</dbReference>